<dbReference type="OrthoDB" id="6508832at2759"/>
<sequence>MFYNGETICEAFFKAETSWILSQGPSTVSSPEKKRQWEKSDKVTVPRSFRLLDELDACGRQRSCAGCSLNVDFSEKGQKCERASHLSWGLAYDDDITLTTWNGTIFGPIDTAFDNRIYSLQIVCGPNYPDVLPEVRFTAGINMNCVDSEGTVKPTWGVLGPQCAVASKGGSELWNLLALHVLRHGYSATQKRCSPANRHLTQPDTAPPVRLQGDVGLPSKEAAFLRIQFVMCKSSSTAGTGLWIRGQARNLEQLRTFSVKLDADMERGRPRSIQMAPPDNTSDDTFVLDGQLQGSIELQRSTRRCKSAPKGWKLPTFIDVDARFVNFAVEIDEAVSAFPPEGAPGLVLEKLQAPIGVELEVVQQLEDVVRWNTAIAEHGRAKHWRKAVHLLERGEEERRHPNTVTLNAVMGACDRASQWQHALSLLRDLHKRGQPDVISYNTALNACAKGSCWQLAVALHRPGTALAPALRSCSQGRQWQRGLAMLDQAEELDLRALTAGIQACSFGGCWQLALELLQRMEGLRHTADAIAISAAMGTCEKADQWLLALALFCGLSGREIQPDVVSFNSALSSCARGEAWQEALQLLHAACHEVQPDVVTFTTAMSAASRAHGWEQALELHRILRTAVEANSVAQLTTIQACGTLENWQKALCLLADPDPGDLEVSSCNAALAATGSWKAALQLTASMAITRIPATSVTCQSLARSFERASRWQPALGSLAWLKNFKVPPDDDSYKAIVAACQACTATAAGVALMYEMQGKEAKTGSSTLLWTLARLQVRDAELRALAATAVAPILEGSTSPAELAMISWSLATLGIASPRFRAECCRQTPSLHRFTTEELRHVSLGLAAAPGGPEAFRELQREVRARLRKLTLTSFATPLRRKALEDDLLSILWACSFAGAVHPTLRWALGDCFRELGASLDQRSRSLPQPLHSKRPLLGPSVRLELEDRMVILKPVGWEVCDGNLQRQLRHFVGSWKGGNWPILQSTQHDHGFLHRVDVPCSGLILFAKSFEAYYDLQVQLRAGEIRRDYTVLCHGWMAQRQRRVDAHVTWQGDGPTHSSCVGKPARTEFKVLAHILLAVGTATLTVVRITTGRRHQIRSHCSFTGHAVVRDEKYTALQTQQLDFSVCESIFLHRHCLIFNGMTGEHEVVDRLPADLTAALTTAVGKDSASAVALGRCLTDFQHYILQIPQ</sequence>
<dbReference type="InterPro" id="IPR011990">
    <property type="entry name" value="TPR-like_helical_dom_sf"/>
</dbReference>
<dbReference type="PANTHER" id="PTHR47447">
    <property type="entry name" value="OS03G0856100 PROTEIN"/>
    <property type="match status" value="1"/>
</dbReference>
<name>A0A812Q770_9DINO</name>
<dbReference type="SUPFAM" id="SSF55120">
    <property type="entry name" value="Pseudouridine synthase"/>
    <property type="match status" value="1"/>
</dbReference>
<evidence type="ECO:0000313" key="4">
    <source>
        <dbReference type="EMBL" id="CAE7359809.1"/>
    </source>
</evidence>
<dbReference type="InterPro" id="IPR020103">
    <property type="entry name" value="PsdUridine_synth_cat_dom_sf"/>
</dbReference>
<dbReference type="InterPro" id="IPR016135">
    <property type="entry name" value="UBQ-conjugating_enzyme/RWD"/>
</dbReference>
<dbReference type="GO" id="GO:0001522">
    <property type="term" value="P:pseudouridine synthesis"/>
    <property type="evidence" value="ECO:0007669"/>
    <property type="project" value="InterPro"/>
</dbReference>
<dbReference type="InterPro" id="IPR002885">
    <property type="entry name" value="PPR_rpt"/>
</dbReference>
<dbReference type="AlphaFoldDB" id="A0A812Q770"/>
<gene>
    <name evidence="4" type="primary">UBE2V1</name>
    <name evidence="4" type="ORF">SNAT2548_LOCUS19299</name>
</gene>
<dbReference type="Pfam" id="PF13041">
    <property type="entry name" value="PPR_2"/>
    <property type="match status" value="1"/>
</dbReference>
<dbReference type="GO" id="GO:0003723">
    <property type="term" value="F:RNA binding"/>
    <property type="evidence" value="ECO:0007669"/>
    <property type="project" value="InterPro"/>
</dbReference>
<dbReference type="Pfam" id="PF00179">
    <property type="entry name" value="UQ_con"/>
    <property type="match status" value="1"/>
</dbReference>
<accession>A0A812Q770</accession>
<keyword evidence="5" id="KW-1185">Reference proteome</keyword>
<dbReference type="InterPro" id="IPR006145">
    <property type="entry name" value="PsdUridine_synth_RsuA/RluA"/>
</dbReference>
<dbReference type="Gene3D" id="3.30.2350.10">
    <property type="entry name" value="Pseudouridine synthase"/>
    <property type="match status" value="1"/>
</dbReference>
<comment type="caution">
    <text evidence="4">The sequence shown here is derived from an EMBL/GenBank/DDBJ whole genome shotgun (WGS) entry which is preliminary data.</text>
</comment>
<evidence type="ECO:0000256" key="1">
    <source>
        <dbReference type="ARBA" id="ARBA00022737"/>
    </source>
</evidence>
<organism evidence="4 5">
    <name type="scientific">Symbiodinium natans</name>
    <dbReference type="NCBI Taxonomy" id="878477"/>
    <lineage>
        <taxon>Eukaryota</taxon>
        <taxon>Sar</taxon>
        <taxon>Alveolata</taxon>
        <taxon>Dinophyceae</taxon>
        <taxon>Suessiales</taxon>
        <taxon>Symbiodiniaceae</taxon>
        <taxon>Symbiodinium</taxon>
    </lineage>
</organism>
<dbReference type="EMBL" id="CAJNDS010002173">
    <property type="protein sequence ID" value="CAE7359809.1"/>
    <property type="molecule type" value="Genomic_DNA"/>
</dbReference>
<dbReference type="Gene3D" id="1.25.40.10">
    <property type="entry name" value="Tetratricopeptide repeat domain"/>
    <property type="match status" value="3"/>
</dbReference>
<feature type="domain" description="UBC core" evidence="3">
    <location>
        <begin position="46"/>
        <end position="236"/>
    </location>
</feature>
<dbReference type="Gene3D" id="3.10.110.10">
    <property type="entry name" value="Ubiquitin Conjugating Enzyme"/>
    <property type="match status" value="1"/>
</dbReference>
<evidence type="ECO:0000313" key="5">
    <source>
        <dbReference type="Proteomes" id="UP000604046"/>
    </source>
</evidence>
<feature type="repeat" description="PPR" evidence="2">
    <location>
        <begin position="402"/>
        <end position="436"/>
    </location>
</feature>
<dbReference type="GO" id="GO:0009982">
    <property type="term" value="F:pseudouridine synthase activity"/>
    <property type="evidence" value="ECO:0007669"/>
    <property type="project" value="InterPro"/>
</dbReference>
<evidence type="ECO:0000259" key="3">
    <source>
        <dbReference type="PROSITE" id="PS50127"/>
    </source>
</evidence>
<dbReference type="Pfam" id="PF00849">
    <property type="entry name" value="PseudoU_synth_2"/>
    <property type="match status" value="1"/>
</dbReference>
<reference evidence="4" key="1">
    <citation type="submission" date="2021-02" db="EMBL/GenBank/DDBJ databases">
        <authorList>
            <person name="Dougan E. K."/>
            <person name="Rhodes N."/>
            <person name="Thang M."/>
            <person name="Chan C."/>
        </authorList>
    </citation>
    <scope>NUCLEOTIDE SEQUENCE</scope>
</reference>
<dbReference type="PROSITE" id="PS50127">
    <property type="entry name" value="UBC_2"/>
    <property type="match status" value="1"/>
</dbReference>
<keyword evidence="1" id="KW-0677">Repeat</keyword>
<proteinExistence type="predicted"/>
<evidence type="ECO:0000256" key="2">
    <source>
        <dbReference type="PROSITE-ProRule" id="PRU00708"/>
    </source>
</evidence>
<dbReference type="PANTHER" id="PTHR47447:SF17">
    <property type="entry name" value="OS12G0638900 PROTEIN"/>
    <property type="match status" value="1"/>
</dbReference>
<dbReference type="Proteomes" id="UP000604046">
    <property type="component" value="Unassembled WGS sequence"/>
</dbReference>
<dbReference type="InterPro" id="IPR000608">
    <property type="entry name" value="UBC"/>
</dbReference>
<dbReference type="PROSITE" id="PS51375">
    <property type="entry name" value="PPR"/>
    <property type="match status" value="1"/>
</dbReference>
<dbReference type="CDD" id="cd02869">
    <property type="entry name" value="PseudoU_synth_RluA_like"/>
    <property type="match status" value="1"/>
</dbReference>
<protein>
    <submittedName>
        <fullName evidence="4">UBE2V1 protein</fullName>
    </submittedName>
</protein>
<dbReference type="SUPFAM" id="SSF54495">
    <property type="entry name" value="UBC-like"/>
    <property type="match status" value="1"/>
</dbReference>